<dbReference type="InterPro" id="IPR006073">
    <property type="entry name" value="GTP-bd"/>
</dbReference>
<organism evidence="6 8">
    <name type="scientific">Yarrowia lipolytica</name>
    <name type="common">Candida lipolytica</name>
    <dbReference type="NCBI Taxonomy" id="4952"/>
    <lineage>
        <taxon>Eukaryota</taxon>
        <taxon>Fungi</taxon>
        <taxon>Dikarya</taxon>
        <taxon>Ascomycota</taxon>
        <taxon>Saccharomycotina</taxon>
        <taxon>Dipodascomycetes</taxon>
        <taxon>Dipodascales</taxon>
        <taxon>Dipodascales incertae sedis</taxon>
        <taxon>Yarrowia</taxon>
    </lineage>
</organism>
<dbReference type="SUPFAM" id="SSF52540">
    <property type="entry name" value="P-loop containing nucleoside triphosphate hydrolases"/>
    <property type="match status" value="1"/>
</dbReference>
<reference evidence="6 8" key="1">
    <citation type="journal article" date="2016" name="PLoS ONE">
        <title>Sequence Assembly of Yarrowia lipolytica Strain W29/CLIB89 Shows Transposable Element Diversity.</title>
        <authorList>
            <person name="Magnan C."/>
            <person name="Yu J."/>
            <person name="Chang I."/>
            <person name="Jahn E."/>
            <person name="Kanomata Y."/>
            <person name="Wu J."/>
            <person name="Zeller M."/>
            <person name="Oakes M."/>
            <person name="Baldi P."/>
            <person name="Sandmeyer S."/>
        </authorList>
    </citation>
    <scope>NUCLEOTIDE SEQUENCE [LARGE SCALE GENOMIC DNA]</scope>
    <source>
        <strain evidence="6">CLIB89</strain>
        <strain evidence="8">CLIB89(W29)</strain>
    </source>
</reference>
<feature type="domain" description="Obg" evidence="5">
    <location>
        <begin position="79"/>
        <end position="349"/>
    </location>
</feature>
<evidence type="ECO:0000256" key="2">
    <source>
        <dbReference type="ARBA" id="ARBA00022741"/>
    </source>
</evidence>
<evidence type="ECO:0000313" key="9">
    <source>
        <dbReference type="Proteomes" id="UP000256601"/>
    </source>
</evidence>
<dbReference type="GO" id="GO:0003924">
    <property type="term" value="F:GTPase activity"/>
    <property type="evidence" value="ECO:0007669"/>
    <property type="project" value="InterPro"/>
</dbReference>
<dbReference type="AlphaFoldDB" id="A0A1D8ND67"/>
<dbReference type="KEGG" id="yli:2910650"/>
<dbReference type="Proteomes" id="UP000182444">
    <property type="component" value="Chromosome 1D"/>
</dbReference>
<dbReference type="InterPro" id="IPR036726">
    <property type="entry name" value="GTP1_OBG_dom_sf"/>
</dbReference>
<dbReference type="GO" id="GO:0043022">
    <property type="term" value="F:ribosome binding"/>
    <property type="evidence" value="ECO:0007669"/>
    <property type="project" value="EnsemblFungi"/>
</dbReference>
<dbReference type="Gene3D" id="2.70.210.12">
    <property type="entry name" value="GTP1/OBG domain"/>
    <property type="match status" value="1"/>
</dbReference>
<evidence type="ECO:0000259" key="5">
    <source>
        <dbReference type="PROSITE" id="PS51883"/>
    </source>
</evidence>
<dbReference type="eggNOG" id="KOG1489">
    <property type="taxonomic scope" value="Eukaryota"/>
</dbReference>
<keyword evidence="2" id="KW-0547">Nucleotide-binding</keyword>
<evidence type="ECO:0000256" key="3">
    <source>
        <dbReference type="ARBA" id="ARBA00023134"/>
    </source>
</evidence>
<proteinExistence type="inferred from homology"/>
<gene>
    <name evidence="7" type="ORF">B0I71DRAFT_129159</name>
    <name evidence="6" type="ORF">YALI1_D05817g</name>
</gene>
<dbReference type="GO" id="GO:1902775">
    <property type="term" value="P:mitochondrial large ribosomal subunit assembly"/>
    <property type="evidence" value="ECO:0007669"/>
    <property type="project" value="EnsemblFungi"/>
</dbReference>
<dbReference type="Pfam" id="PF01926">
    <property type="entry name" value="MMR_HSR1"/>
    <property type="match status" value="1"/>
</dbReference>
<name>A0A1D8ND67_YARLL</name>
<dbReference type="VEuPathDB" id="FungiDB:YALI1_D05817g"/>
<dbReference type="PROSITE" id="PS51883">
    <property type="entry name" value="OBG"/>
    <property type="match status" value="1"/>
</dbReference>
<dbReference type="OrthoDB" id="347018at2759"/>
<dbReference type="InterPro" id="IPR014100">
    <property type="entry name" value="GTP-bd_Obg/CgtA"/>
</dbReference>
<sequence length="527" mass="57840">MLTSRTPGVGRLRLPLVFSRDYHKKRRQMKQKDLEKESRQDAVQRFFDKDQKRFAVMPYKSPYDAVKYHEAQQAVKDGSHFLDVRLVKCSAGKGGNGRVSFAREAMMPYGPADGGDGGEGGSVYIQAVDSIRTLKNLSFKYMAGAGKAGGSSHMYGHRGTDVLLQVPVGTVVKWCPDPKRDVEQDLIKVDPEEAARKYPPQFLENGEPVPDHKEVVGVEVAEGMFHMNRGYLRLNRATMADGEGWTYENPQVANWCNDPKNPPEFFTRTKEATKFDDAVLRSTEEATDVFPVDGLDLCEPGKPPQLLLKGGAGGAGNMRYHRDDIRNPKFAKLGRSGITATFMLELKLLADLGLVGLPNAGKSTLLGAISRASPRVGHWEFTTLHPTIGTISVGMDKPSFTVADIPGIIKGARINKGMGLDFLRHVERSNGLVFVIALDRPDPVSDLRVLIGELGPERMAGKSVLVVATKADVEESERRFIDLNAFVSNKNWAIVPCSAMNAENVQPVINEMAKVAGVYGTNTILEG</sequence>
<reference evidence="7 9" key="2">
    <citation type="submission" date="2018-07" db="EMBL/GenBank/DDBJ databases">
        <title>Draft Genome Assemblies for Five Robust Yarrowia lipolytica Strains Exhibiting High Lipid Production and Pentose Sugar Utilization and Sugar Alcohol Secretion from Undetoxified Lignocellulosic Biomass Hydrolysates.</title>
        <authorList>
            <consortium name="DOE Joint Genome Institute"/>
            <person name="Walker C."/>
            <person name="Ryu S."/>
            <person name="Na H."/>
            <person name="Zane M."/>
            <person name="LaButti K."/>
            <person name="Lipzen A."/>
            <person name="Haridas S."/>
            <person name="Barry K."/>
            <person name="Grigoriev I.V."/>
            <person name="Quarterman J."/>
            <person name="Slininger P."/>
            <person name="Dien B."/>
            <person name="Trinh C.T."/>
        </authorList>
    </citation>
    <scope>NUCLEOTIDE SEQUENCE [LARGE SCALE GENOMIC DNA]</scope>
    <source>
        <strain evidence="7 9">YB392</strain>
    </source>
</reference>
<dbReference type="InterPro" id="IPR027417">
    <property type="entry name" value="P-loop_NTPase"/>
</dbReference>
<dbReference type="OMA" id="PRVGHWE"/>
<evidence type="ECO:0000259" key="4">
    <source>
        <dbReference type="PROSITE" id="PS51710"/>
    </source>
</evidence>
<dbReference type="GO" id="GO:0005525">
    <property type="term" value="F:GTP binding"/>
    <property type="evidence" value="ECO:0007669"/>
    <property type="project" value="UniProtKB-KW"/>
</dbReference>
<dbReference type="GO" id="GO:0005743">
    <property type="term" value="C:mitochondrial inner membrane"/>
    <property type="evidence" value="ECO:0007669"/>
    <property type="project" value="EnsemblFungi"/>
</dbReference>
<dbReference type="Pfam" id="PF01018">
    <property type="entry name" value="GTP1_OBG"/>
    <property type="match status" value="1"/>
</dbReference>
<keyword evidence="7" id="KW-0378">Hydrolase</keyword>
<dbReference type="SUPFAM" id="SSF82051">
    <property type="entry name" value="Obg GTP-binding protein N-terminal domain"/>
    <property type="match status" value="1"/>
</dbReference>
<accession>A0A1D8ND67</accession>
<protein>
    <submittedName>
        <fullName evidence="7">P-loop containing nucleoside triphosphate hydrolase protein</fullName>
    </submittedName>
</protein>
<dbReference type="PANTHER" id="PTHR11702">
    <property type="entry name" value="DEVELOPMENTALLY REGULATED GTP-BINDING PROTEIN-RELATED"/>
    <property type="match status" value="1"/>
</dbReference>
<dbReference type="InterPro" id="IPR006169">
    <property type="entry name" value="GTP1_OBG_dom"/>
</dbReference>
<dbReference type="RefSeq" id="XP_502413.1">
    <property type="nucleotide sequence ID" value="XM_502413.1"/>
</dbReference>
<dbReference type="PRINTS" id="PR00326">
    <property type="entry name" value="GTP1OBG"/>
</dbReference>
<dbReference type="EMBL" id="KZ858963">
    <property type="protein sequence ID" value="RDW27406.1"/>
    <property type="molecule type" value="Genomic_DNA"/>
</dbReference>
<dbReference type="Gene3D" id="3.40.50.300">
    <property type="entry name" value="P-loop containing nucleotide triphosphate hydrolases"/>
    <property type="match status" value="1"/>
</dbReference>
<evidence type="ECO:0000256" key="1">
    <source>
        <dbReference type="ARBA" id="ARBA00007699"/>
    </source>
</evidence>
<dbReference type="PROSITE" id="PS51710">
    <property type="entry name" value="G_OBG"/>
    <property type="match status" value="1"/>
</dbReference>
<dbReference type="Proteomes" id="UP000256601">
    <property type="component" value="Unassembled WGS sequence"/>
</dbReference>
<dbReference type="GeneID" id="2910650"/>
<evidence type="ECO:0000313" key="7">
    <source>
        <dbReference type="EMBL" id="RDW27406.1"/>
    </source>
</evidence>
<dbReference type="VEuPathDB" id="FungiDB:YALI0_D04697g"/>
<dbReference type="PANTHER" id="PTHR11702:SF31">
    <property type="entry name" value="MITOCHONDRIAL RIBOSOME-ASSOCIATED GTPASE 2"/>
    <property type="match status" value="1"/>
</dbReference>
<feature type="domain" description="OBG-type G" evidence="4">
    <location>
        <begin position="350"/>
        <end position="517"/>
    </location>
</feature>
<dbReference type="EMBL" id="CP017556">
    <property type="protein sequence ID" value="AOW03579.1"/>
    <property type="molecule type" value="Genomic_DNA"/>
</dbReference>
<dbReference type="CDD" id="cd01898">
    <property type="entry name" value="Obg"/>
    <property type="match status" value="1"/>
</dbReference>
<dbReference type="PIRSF" id="PIRSF002401">
    <property type="entry name" value="GTP_bd_Obg/CgtA"/>
    <property type="match status" value="1"/>
</dbReference>
<dbReference type="GO" id="GO:0000287">
    <property type="term" value="F:magnesium ion binding"/>
    <property type="evidence" value="ECO:0007669"/>
    <property type="project" value="InterPro"/>
</dbReference>
<keyword evidence="3" id="KW-0342">GTP-binding</keyword>
<dbReference type="InterPro" id="IPR045086">
    <property type="entry name" value="OBG_GTPase"/>
</dbReference>
<dbReference type="InterPro" id="IPR031167">
    <property type="entry name" value="G_OBG"/>
</dbReference>
<evidence type="ECO:0000313" key="8">
    <source>
        <dbReference type="Proteomes" id="UP000182444"/>
    </source>
</evidence>
<evidence type="ECO:0000313" key="6">
    <source>
        <dbReference type="EMBL" id="AOW03579.1"/>
    </source>
</evidence>
<comment type="similarity">
    <text evidence="1">Belongs to the TRAFAC class OBG-HflX-like GTPase superfamily. OBG GTPase family.</text>
</comment>